<dbReference type="Proteomes" id="UP000887566">
    <property type="component" value="Unplaced"/>
</dbReference>
<reference evidence="3" key="1">
    <citation type="submission" date="2022-11" db="UniProtKB">
        <authorList>
            <consortium name="WormBaseParasite"/>
        </authorList>
    </citation>
    <scope>IDENTIFICATION</scope>
</reference>
<feature type="region of interest" description="Disordered" evidence="1">
    <location>
        <begin position="822"/>
        <end position="877"/>
    </location>
</feature>
<protein>
    <submittedName>
        <fullName evidence="3">SWIM-type domain-containing protein</fullName>
    </submittedName>
</protein>
<evidence type="ECO:0000256" key="1">
    <source>
        <dbReference type="SAM" id="MobiDB-lite"/>
    </source>
</evidence>
<keyword evidence="2" id="KW-1185">Reference proteome</keyword>
<organism evidence="2 3">
    <name type="scientific">Plectus sambesii</name>
    <dbReference type="NCBI Taxonomy" id="2011161"/>
    <lineage>
        <taxon>Eukaryota</taxon>
        <taxon>Metazoa</taxon>
        <taxon>Ecdysozoa</taxon>
        <taxon>Nematoda</taxon>
        <taxon>Chromadorea</taxon>
        <taxon>Plectida</taxon>
        <taxon>Plectina</taxon>
        <taxon>Plectoidea</taxon>
        <taxon>Plectidae</taxon>
        <taxon>Plectus</taxon>
    </lineage>
</organism>
<feature type="region of interest" description="Disordered" evidence="1">
    <location>
        <begin position="16"/>
        <end position="36"/>
    </location>
</feature>
<sequence>MGQWHTARNLTYTSISPAKRPNLRRRSSSVSPTPNEVHLIHGHPVFKHGTIDTISEAAELLLLSREQRSIPEHLICRSRPERIPTSGDSPAAVYFLVNNDGMNEKDMTVDGFGVWNSKTSRNKVDTYYYRHTGAWEQVGRRNAPPADGNWNACIKKTSCVHPSTVPITAADHDVGSALFRKHVYVVLDKTKTMIGPYAIISYFWTGGAPYPFVIPSHLNTREDRRESRGSFYRMQPSTLDTIRSTARDQTPRQSYLDALAASGGVRNATSLSSIPRNTDVVYNIVKQVGGSKRTSRSGRPAVWDLEALEKMAAEGTFVKNKTIEAGGRLNVFCATDTMLATFKSICVRTSEEIESGSPSLIDCRPLHVDVTFEATKPWVCLACFRQPMFFHVNTKAEPVVPAFFCLICGLQEEDYTYCSGQLKRHAKCDNADRVRCFVTDSERSLINGLEDSTLFQQRPASHILCELHLMDNVRRSTPLRSSDDDTKKKLLAEIFGEEHRQIGGGRYKIGGLVDSKDKEKFDLSLKALKEKWECLAPGFYDWFRENTGAKIREHYVLPTRHAAGRGNNRITNNDQENLNRRMKEELEGPLKPPDQLILIVEQFCQAIFKRLELAVIGQGDYRLKEQHRHLQKTWEEWSEMSADQRAQYLDRHFDFKGATIDAPERKTLSISLTAKHLPGTSPAQLQSLEDAAVALLVNTGRFHDLIDAIGTSVEDRGFVRVVKWDDSGRYRCSSCEQFKAYRFVCAHTLAVAERNGTLAVHLLSIADQFENETAELLLKRKLQLGVGKKPSRRTGHPFTAALQDRTVAVIVQRPIASMSTDVNDDYYAESPRDSSPGPSTSAASTAPSIPSTRIVAPIPSSSATPPPPPSPAIPTPPVAPLAQPLSAFGHLGIRLPTAAELASIAHLKQMNLTEPFHGSGGLDNMFMITTLAAYRGRHKNTFRRCQACDVDLPAPGTVDAPLDIILSHKERYQYYDKKAKKMVWSPKEAEAPLHARYDCVAKRYPFFSYHLIKIPNVTRHHLKDIHKQWLNVQFGYPIV</sequence>
<feature type="compositionally biased region" description="Pro residues" evidence="1">
    <location>
        <begin position="864"/>
        <end position="877"/>
    </location>
</feature>
<dbReference type="AlphaFoldDB" id="A0A914WYN3"/>
<dbReference type="WBParaSite" id="PSAMB.scaffold5617size11282.g26992.t1">
    <property type="protein sequence ID" value="PSAMB.scaffold5617size11282.g26992.t1"/>
    <property type="gene ID" value="PSAMB.scaffold5617size11282.g26992"/>
</dbReference>
<accession>A0A914WYN3</accession>
<evidence type="ECO:0000313" key="2">
    <source>
        <dbReference type="Proteomes" id="UP000887566"/>
    </source>
</evidence>
<evidence type="ECO:0000313" key="3">
    <source>
        <dbReference type="WBParaSite" id="PSAMB.scaffold5617size11282.g26992.t1"/>
    </source>
</evidence>
<name>A0A914WYN3_9BILA</name>
<feature type="compositionally biased region" description="Low complexity" evidence="1">
    <location>
        <begin position="834"/>
        <end position="863"/>
    </location>
</feature>
<proteinExistence type="predicted"/>